<gene>
    <name evidence="2" type="ORF">GCM10010831_10060</name>
</gene>
<dbReference type="Pfam" id="PF00534">
    <property type="entry name" value="Glycos_transf_1"/>
    <property type="match status" value="1"/>
</dbReference>
<evidence type="ECO:0000313" key="3">
    <source>
        <dbReference type="Proteomes" id="UP000599688"/>
    </source>
</evidence>
<dbReference type="EMBL" id="BMGL01000005">
    <property type="protein sequence ID" value="GGE10522.1"/>
    <property type="molecule type" value="Genomic_DNA"/>
</dbReference>
<dbReference type="PANTHER" id="PTHR12526">
    <property type="entry name" value="GLYCOSYLTRANSFERASE"/>
    <property type="match status" value="1"/>
</dbReference>
<dbReference type="GO" id="GO:0016757">
    <property type="term" value="F:glycosyltransferase activity"/>
    <property type="evidence" value="ECO:0007669"/>
    <property type="project" value="InterPro"/>
</dbReference>
<organism evidence="2 3">
    <name type="scientific">Psychroflexus salis</name>
    <dbReference type="NCBI Taxonomy" id="1526574"/>
    <lineage>
        <taxon>Bacteria</taxon>
        <taxon>Pseudomonadati</taxon>
        <taxon>Bacteroidota</taxon>
        <taxon>Flavobacteriia</taxon>
        <taxon>Flavobacteriales</taxon>
        <taxon>Flavobacteriaceae</taxon>
        <taxon>Psychroflexus</taxon>
    </lineage>
</organism>
<protein>
    <submittedName>
        <fullName evidence="2">Glycosyl transferase</fullName>
    </submittedName>
</protein>
<dbReference type="InterPro" id="IPR001296">
    <property type="entry name" value="Glyco_trans_1"/>
</dbReference>
<sequence length="373" mass="42627">MTFLIISHTNHYQVNDHLYAYAPYVREMNVWLKHVDQVNIVAPVSNNFDQNISLAYKHPNISIEEVPAFSLIGLKEKLSTLTKLPKILSTLYKAMKQADHIHLRCPGSMGLLGCFVQILFPKTPKTAKYAGNWDPKAKQPWSYKLQKWILSNTLLTKKMQVLVYGNWPNQTQNIKAFFTATYQESEKEPIKIRNYTQTLHFCFVGSLAPGKQPLKAIQFVQELQQKGKDAILHIYGDGTEREAVSNYIQLHQLTDTVLIYGNQPKQKVKKAIQQAHFLILPSKSEGWPKVVAEAMFWGCIPIVTPISCVPWMLDNGKRGILMQDTKLNESASSIQSLINQPSQLEHMAEKAAQWSRQYTLDKFEKEVKKLLAT</sequence>
<comment type="caution">
    <text evidence="2">The sequence shown here is derived from an EMBL/GenBank/DDBJ whole genome shotgun (WGS) entry which is preliminary data.</text>
</comment>
<proteinExistence type="predicted"/>
<dbReference type="AlphaFoldDB" id="A0A916ZRF3"/>
<keyword evidence="2" id="KW-0808">Transferase</keyword>
<accession>A0A916ZRF3</accession>
<dbReference type="RefSeq" id="WP_188405714.1">
    <property type="nucleotide sequence ID" value="NZ_BMGL01000005.1"/>
</dbReference>
<name>A0A916ZRF3_9FLAO</name>
<reference evidence="2 3" key="1">
    <citation type="journal article" date="2014" name="Int. J. Syst. Evol. Microbiol.">
        <title>Complete genome sequence of Corynebacterium casei LMG S-19264T (=DSM 44701T), isolated from a smear-ripened cheese.</title>
        <authorList>
            <consortium name="US DOE Joint Genome Institute (JGI-PGF)"/>
            <person name="Walter F."/>
            <person name="Albersmeier A."/>
            <person name="Kalinowski J."/>
            <person name="Ruckert C."/>
        </authorList>
    </citation>
    <scope>NUCLEOTIDE SEQUENCE [LARGE SCALE GENOMIC DNA]</scope>
    <source>
        <strain evidence="2 3">CGMCC 1.12925</strain>
    </source>
</reference>
<dbReference type="Gene3D" id="3.40.50.2000">
    <property type="entry name" value="Glycogen Phosphorylase B"/>
    <property type="match status" value="2"/>
</dbReference>
<dbReference type="PANTHER" id="PTHR12526:SF630">
    <property type="entry name" value="GLYCOSYLTRANSFERASE"/>
    <property type="match status" value="1"/>
</dbReference>
<dbReference type="SUPFAM" id="SSF53756">
    <property type="entry name" value="UDP-Glycosyltransferase/glycogen phosphorylase"/>
    <property type="match status" value="1"/>
</dbReference>
<dbReference type="Proteomes" id="UP000599688">
    <property type="component" value="Unassembled WGS sequence"/>
</dbReference>
<evidence type="ECO:0000313" key="2">
    <source>
        <dbReference type="EMBL" id="GGE10522.1"/>
    </source>
</evidence>
<feature type="domain" description="Glycosyl transferase family 1" evidence="1">
    <location>
        <begin position="186"/>
        <end position="354"/>
    </location>
</feature>
<dbReference type="CDD" id="cd03801">
    <property type="entry name" value="GT4_PimA-like"/>
    <property type="match status" value="1"/>
</dbReference>
<keyword evidence="3" id="KW-1185">Reference proteome</keyword>
<evidence type="ECO:0000259" key="1">
    <source>
        <dbReference type="Pfam" id="PF00534"/>
    </source>
</evidence>